<evidence type="ECO:0000313" key="2">
    <source>
        <dbReference type="Proteomes" id="UP000570595"/>
    </source>
</evidence>
<reference evidence="1 2" key="1">
    <citation type="submission" date="2020-04" db="EMBL/GenBank/DDBJ databases">
        <title>Perkinsus olseni comparative genomics.</title>
        <authorList>
            <person name="Bogema D.R."/>
        </authorList>
    </citation>
    <scope>NUCLEOTIDE SEQUENCE [LARGE SCALE GENOMIC DNA]</scope>
    <source>
        <strain evidence="1">ATCC PRA-179</strain>
    </source>
</reference>
<comment type="caution">
    <text evidence="1">The sequence shown here is derived from an EMBL/GenBank/DDBJ whole genome shotgun (WGS) entry which is preliminary data.</text>
</comment>
<dbReference type="OrthoDB" id="410104at2759"/>
<sequence>MRLFPRDPDRDTEVEALRLRQRTEPVPAVTFSELREAANGLRRGAAPGEDDVSNDIVLDTPEVLKDSWSIQLTAALKAVTSGSKLFERVILERLASCPQIRDRLGSPVVHGFCKGKSVDTATLRIINAFRAGRKRSKRAPVALIQAG</sequence>
<name>A0A7J6KW82_PEROL</name>
<gene>
    <name evidence="1" type="ORF">FOZ61_010975</name>
</gene>
<dbReference type="Proteomes" id="UP000570595">
    <property type="component" value="Unassembled WGS sequence"/>
</dbReference>
<evidence type="ECO:0000313" key="1">
    <source>
        <dbReference type="EMBL" id="KAF4650851.1"/>
    </source>
</evidence>
<dbReference type="AlphaFoldDB" id="A0A7J6KW82"/>
<protein>
    <submittedName>
        <fullName evidence="1">Uncharacterized protein</fullName>
    </submittedName>
</protein>
<dbReference type="EMBL" id="JABAHT010000955">
    <property type="protein sequence ID" value="KAF4650851.1"/>
    <property type="molecule type" value="Genomic_DNA"/>
</dbReference>
<proteinExistence type="predicted"/>
<organism evidence="1 2">
    <name type="scientific">Perkinsus olseni</name>
    <name type="common">Perkinsus atlanticus</name>
    <dbReference type="NCBI Taxonomy" id="32597"/>
    <lineage>
        <taxon>Eukaryota</taxon>
        <taxon>Sar</taxon>
        <taxon>Alveolata</taxon>
        <taxon>Perkinsozoa</taxon>
        <taxon>Perkinsea</taxon>
        <taxon>Perkinsida</taxon>
        <taxon>Perkinsidae</taxon>
        <taxon>Perkinsus</taxon>
    </lineage>
</organism>
<accession>A0A7J6KW82</accession>